<comment type="caution">
    <text evidence="2">The sequence shown here is derived from an EMBL/GenBank/DDBJ whole genome shotgun (WGS) entry which is preliminary data.</text>
</comment>
<keyword evidence="3" id="KW-1185">Reference proteome</keyword>
<dbReference type="Pfam" id="PF13302">
    <property type="entry name" value="Acetyltransf_3"/>
    <property type="match status" value="1"/>
</dbReference>
<evidence type="ECO:0000313" key="2">
    <source>
        <dbReference type="EMBL" id="RUS65839.1"/>
    </source>
</evidence>
<feature type="domain" description="N-acetyltransferase" evidence="1">
    <location>
        <begin position="23"/>
        <end position="149"/>
    </location>
</feature>
<dbReference type="SUPFAM" id="SSF55729">
    <property type="entry name" value="Acyl-CoA N-acyltransferases (Nat)"/>
    <property type="match status" value="1"/>
</dbReference>
<dbReference type="AlphaFoldDB" id="A0A433SAW7"/>
<accession>A0A433SAW7</accession>
<reference evidence="2 3" key="1">
    <citation type="submission" date="2018-01" db="EMBL/GenBank/DDBJ databases">
        <title>Saezia sanguinis gen. nov., sp. nov., in the order Burkholderiales isolated from human blood.</title>
        <authorList>
            <person name="Medina-Pascual M.J."/>
            <person name="Valdezate S."/>
            <person name="Monzon S."/>
            <person name="Cuesta I."/>
            <person name="Carrasco G."/>
            <person name="Villalon P."/>
            <person name="Saez-Nieto J.A."/>
        </authorList>
    </citation>
    <scope>NUCLEOTIDE SEQUENCE [LARGE SCALE GENOMIC DNA]</scope>
    <source>
        <strain evidence="2 3">CNM695-12</strain>
    </source>
</reference>
<name>A0A433SAW7_9BURK</name>
<organism evidence="2 3">
    <name type="scientific">Saezia sanguinis</name>
    <dbReference type="NCBI Taxonomy" id="1965230"/>
    <lineage>
        <taxon>Bacteria</taxon>
        <taxon>Pseudomonadati</taxon>
        <taxon>Pseudomonadota</taxon>
        <taxon>Betaproteobacteria</taxon>
        <taxon>Burkholderiales</taxon>
        <taxon>Saeziaceae</taxon>
        <taxon>Saezia</taxon>
    </lineage>
</organism>
<protein>
    <recommendedName>
        <fullName evidence="1">N-acetyltransferase domain-containing protein</fullName>
    </recommendedName>
</protein>
<evidence type="ECO:0000313" key="3">
    <source>
        <dbReference type="Proteomes" id="UP000286947"/>
    </source>
</evidence>
<evidence type="ECO:0000259" key="1">
    <source>
        <dbReference type="Pfam" id="PF13302"/>
    </source>
</evidence>
<dbReference type="GO" id="GO:0016747">
    <property type="term" value="F:acyltransferase activity, transferring groups other than amino-acyl groups"/>
    <property type="evidence" value="ECO:0007669"/>
    <property type="project" value="InterPro"/>
</dbReference>
<dbReference type="InterPro" id="IPR000182">
    <property type="entry name" value="GNAT_dom"/>
</dbReference>
<dbReference type="InterPro" id="IPR016181">
    <property type="entry name" value="Acyl_CoA_acyltransferase"/>
</dbReference>
<dbReference type="EMBL" id="PQSP01000009">
    <property type="protein sequence ID" value="RUS65839.1"/>
    <property type="molecule type" value="Genomic_DNA"/>
</dbReference>
<dbReference type="Gene3D" id="3.40.630.30">
    <property type="match status" value="1"/>
</dbReference>
<proteinExistence type="predicted"/>
<dbReference type="Proteomes" id="UP000286947">
    <property type="component" value="Unassembled WGS sequence"/>
</dbReference>
<gene>
    <name evidence="2" type="ORF">CUZ56_02684</name>
</gene>
<dbReference type="RefSeq" id="WP_126980841.1">
    <property type="nucleotide sequence ID" value="NZ_PQSP01000009.1"/>
</dbReference>
<sequence>MNTSARPALPAGAPVYIETNGFLLRSLTAADATPRFLQWLNSPELLNGMNLPPLNFTQQSLAQFISSFDNRNGYLIGIFDMKQKLLIGFYTIDVNLMHKVANVTAGMGEHAYPGKSVLWATNDALFDHFFAFRDIEKFSARVLATNRRMLFTFIGSPRFSLEARLYKDCVGLNGQRVDVLVFSAFRDLNDMRKAGKTLQ</sequence>
<dbReference type="OrthoDB" id="8885132at2"/>